<dbReference type="OrthoDB" id="7840053at2"/>
<dbReference type="GO" id="GO:0003700">
    <property type="term" value="F:DNA-binding transcription factor activity"/>
    <property type="evidence" value="ECO:0007669"/>
    <property type="project" value="InterPro"/>
</dbReference>
<name>B8EPF4_METSB</name>
<dbReference type="PROSITE" id="PS50931">
    <property type="entry name" value="HTH_LYSR"/>
    <property type="match status" value="1"/>
</dbReference>
<dbReference type="EMBL" id="CP001280">
    <property type="protein sequence ID" value="ACK50159.1"/>
    <property type="molecule type" value="Genomic_DNA"/>
</dbReference>
<dbReference type="KEGG" id="msl:Msil_1190"/>
<dbReference type="eggNOG" id="COG0583">
    <property type="taxonomic scope" value="Bacteria"/>
</dbReference>
<accession>B8EPF4</accession>
<dbReference type="InterPro" id="IPR000847">
    <property type="entry name" value="LysR_HTH_N"/>
</dbReference>
<dbReference type="PANTHER" id="PTHR30126:SF5">
    <property type="entry name" value="HTH-TYPE TRANSCRIPTIONAL ACTIVATOR CMPR"/>
    <property type="match status" value="1"/>
</dbReference>
<comment type="similarity">
    <text evidence="1">Belongs to the LysR transcriptional regulatory family.</text>
</comment>
<keyword evidence="3" id="KW-0238">DNA-binding</keyword>
<evidence type="ECO:0000313" key="9">
    <source>
        <dbReference type="Proteomes" id="UP000002257"/>
    </source>
</evidence>
<keyword evidence="9" id="KW-1185">Reference proteome</keyword>
<dbReference type="InterPro" id="IPR036388">
    <property type="entry name" value="WH-like_DNA-bd_sf"/>
</dbReference>
<dbReference type="SUPFAM" id="SSF46785">
    <property type="entry name" value="Winged helix' DNA-binding domain"/>
    <property type="match status" value="1"/>
</dbReference>
<dbReference type="GO" id="GO:0000976">
    <property type="term" value="F:transcription cis-regulatory region binding"/>
    <property type="evidence" value="ECO:0007669"/>
    <property type="project" value="TreeGrafter"/>
</dbReference>
<dbReference type="Gene3D" id="3.40.190.10">
    <property type="entry name" value="Periplasmic binding protein-like II"/>
    <property type="match status" value="2"/>
</dbReference>
<evidence type="ECO:0000259" key="7">
    <source>
        <dbReference type="PROSITE" id="PS50931"/>
    </source>
</evidence>
<keyword evidence="2" id="KW-0805">Transcription regulation</keyword>
<proteinExistence type="inferred from homology"/>
<evidence type="ECO:0000256" key="1">
    <source>
        <dbReference type="ARBA" id="ARBA00009437"/>
    </source>
</evidence>
<dbReference type="STRING" id="395965.Msil_1190"/>
<dbReference type="AlphaFoldDB" id="B8EPF4"/>
<dbReference type="SUPFAM" id="SSF53850">
    <property type="entry name" value="Periplasmic binding protein-like II"/>
    <property type="match status" value="1"/>
</dbReference>
<gene>
    <name evidence="8" type="ordered locus">Msil_1190</name>
</gene>
<dbReference type="InterPro" id="IPR036390">
    <property type="entry name" value="WH_DNA-bd_sf"/>
</dbReference>
<organism evidence="8 9">
    <name type="scientific">Methylocella silvestris (strain DSM 15510 / CIP 108128 / LMG 27833 / NCIMB 13906 / BL2)</name>
    <dbReference type="NCBI Taxonomy" id="395965"/>
    <lineage>
        <taxon>Bacteria</taxon>
        <taxon>Pseudomonadati</taxon>
        <taxon>Pseudomonadota</taxon>
        <taxon>Alphaproteobacteria</taxon>
        <taxon>Hyphomicrobiales</taxon>
        <taxon>Beijerinckiaceae</taxon>
        <taxon>Methylocella</taxon>
    </lineage>
</organism>
<dbReference type="InterPro" id="IPR005119">
    <property type="entry name" value="LysR_subst-bd"/>
</dbReference>
<protein>
    <recommendedName>
        <fullName evidence="5">HTH-type transcriptional regulator CbbR</fullName>
    </recommendedName>
    <alternativeName>
        <fullName evidence="6">RuBisCO operon transcriptional regulator</fullName>
    </alternativeName>
</protein>
<evidence type="ECO:0000256" key="2">
    <source>
        <dbReference type="ARBA" id="ARBA00023015"/>
    </source>
</evidence>
<evidence type="ECO:0000256" key="4">
    <source>
        <dbReference type="ARBA" id="ARBA00023163"/>
    </source>
</evidence>
<dbReference type="Pfam" id="PF00126">
    <property type="entry name" value="HTH_1"/>
    <property type="match status" value="1"/>
</dbReference>
<dbReference type="Pfam" id="PF03466">
    <property type="entry name" value="LysR_substrate"/>
    <property type="match status" value="1"/>
</dbReference>
<sequence>MRRMTLKHLETVVAVAESGTIAAAADVLNVTAAALTSRIKLLEDDVGVALFDRTGGRLRLTSAGQEVVTIAMRVDLLLAELKATLTAHKDKNAGRVTIGVASTAKYFAPRLIASFARGHPRVEIAVTVGNRATIVAALREQTVDVALMGFPPADVPVVAEIFGPHPQVVIAPPDHSMAKRVGIDKTELCHEGFIIREAGSGTRNNFDAFFGGLVLPPPRVHIEIGSNETVKQAVMAGLGLTLISAHTIEAEVAEGRLAILDVIGMPIMRQWYVVRPQAREQSPAARSMWQFILADGRGFLPKIALPVK</sequence>
<dbReference type="RefSeq" id="WP_012590229.1">
    <property type="nucleotide sequence ID" value="NC_011666.1"/>
</dbReference>
<evidence type="ECO:0000256" key="3">
    <source>
        <dbReference type="ARBA" id="ARBA00023125"/>
    </source>
</evidence>
<evidence type="ECO:0000256" key="5">
    <source>
        <dbReference type="ARBA" id="ARBA00039279"/>
    </source>
</evidence>
<dbReference type="Proteomes" id="UP000002257">
    <property type="component" value="Chromosome"/>
</dbReference>
<evidence type="ECO:0000313" key="8">
    <source>
        <dbReference type="EMBL" id="ACK50159.1"/>
    </source>
</evidence>
<dbReference type="PANTHER" id="PTHR30126">
    <property type="entry name" value="HTH-TYPE TRANSCRIPTIONAL REGULATOR"/>
    <property type="match status" value="1"/>
</dbReference>
<dbReference type="CDD" id="cd08419">
    <property type="entry name" value="PBP2_CbbR_RubisCO_like"/>
    <property type="match status" value="1"/>
</dbReference>
<dbReference type="HOGENOM" id="CLU_039613_6_1_5"/>
<dbReference type="Gene3D" id="1.10.10.10">
    <property type="entry name" value="Winged helix-like DNA-binding domain superfamily/Winged helix DNA-binding domain"/>
    <property type="match status" value="1"/>
</dbReference>
<reference evidence="8 9" key="1">
    <citation type="journal article" date="2010" name="J. Bacteriol.">
        <title>Complete genome sequence of the aerobic facultative methanotroph Methylocella silvestris BL2.</title>
        <authorList>
            <person name="Chen Y."/>
            <person name="Crombie A."/>
            <person name="Rahman M.T."/>
            <person name="Dedysh S.N."/>
            <person name="Liesack W."/>
            <person name="Stott M.B."/>
            <person name="Alam M."/>
            <person name="Theisen A.R."/>
            <person name="Murrell J.C."/>
            <person name="Dunfield P.F."/>
        </authorList>
    </citation>
    <scope>NUCLEOTIDE SEQUENCE [LARGE SCALE GENOMIC DNA]</scope>
    <source>
        <strain evidence="9">DSM 15510 / CIP 108128 / LMG 27833 / NCIMB 13906 / BL2</strain>
    </source>
</reference>
<feature type="domain" description="HTH lysR-type" evidence="7">
    <location>
        <begin position="4"/>
        <end position="61"/>
    </location>
</feature>
<evidence type="ECO:0000256" key="6">
    <source>
        <dbReference type="ARBA" id="ARBA00043141"/>
    </source>
</evidence>
<keyword evidence="4" id="KW-0804">Transcription</keyword>